<dbReference type="RefSeq" id="WP_267771287.1">
    <property type="nucleotide sequence ID" value="NZ_JAPNKE010000002.1"/>
</dbReference>
<dbReference type="SUPFAM" id="SSF55298">
    <property type="entry name" value="YjgF-like"/>
    <property type="match status" value="1"/>
</dbReference>
<dbReference type="InterPro" id="IPR035959">
    <property type="entry name" value="RutC-like_sf"/>
</dbReference>
<dbReference type="AlphaFoldDB" id="A0A9X3IYN5"/>
<dbReference type="InterPro" id="IPR006175">
    <property type="entry name" value="YjgF/YER057c/UK114"/>
</dbReference>
<dbReference type="EMBL" id="JAPNKE010000002">
    <property type="protein sequence ID" value="MCY1008681.1"/>
    <property type="molecule type" value="Genomic_DNA"/>
</dbReference>
<keyword evidence="1" id="KW-0378">Hydrolase</keyword>
<accession>A0A9X3IYN5</accession>
<comment type="caution">
    <text evidence="1">The sequence shown here is derived from an EMBL/GenBank/DDBJ whole genome shotgun (WGS) entry which is preliminary data.</text>
</comment>
<organism evidence="1 2">
    <name type="scientific">Nannocystis pusilla</name>
    <dbReference type="NCBI Taxonomy" id="889268"/>
    <lineage>
        <taxon>Bacteria</taxon>
        <taxon>Pseudomonadati</taxon>
        <taxon>Myxococcota</taxon>
        <taxon>Polyangia</taxon>
        <taxon>Nannocystales</taxon>
        <taxon>Nannocystaceae</taxon>
        <taxon>Nannocystis</taxon>
    </lineage>
</organism>
<protein>
    <submittedName>
        <fullName evidence="1">Rid family hydrolase</fullName>
    </submittedName>
</protein>
<keyword evidence="2" id="KW-1185">Reference proteome</keyword>
<dbReference type="Pfam" id="PF01042">
    <property type="entry name" value="Ribonuc_L-PSP"/>
    <property type="match status" value="1"/>
</dbReference>
<dbReference type="GO" id="GO:0016787">
    <property type="term" value="F:hydrolase activity"/>
    <property type="evidence" value="ECO:0007669"/>
    <property type="project" value="UniProtKB-KW"/>
</dbReference>
<evidence type="ECO:0000313" key="1">
    <source>
        <dbReference type="EMBL" id="MCY1008681.1"/>
    </source>
</evidence>
<gene>
    <name evidence="1" type="ORF">OV079_24585</name>
</gene>
<evidence type="ECO:0000313" key="2">
    <source>
        <dbReference type="Proteomes" id="UP001150924"/>
    </source>
</evidence>
<sequence>MALQKTAYPYAKGPDFSRLFSWGINLKNVSDLYLASGIGAHDAFGVIQHPGDAVAQTRYILQQVPGFLAEAGFAVADIVRIEYTFTREVPRGSFDAIFAVIAEFLATEATKPTAGTLRVVEALAFDHQLVEYEFWCAR</sequence>
<dbReference type="Gene3D" id="3.30.1330.40">
    <property type="entry name" value="RutC-like"/>
    <property type="match status" value="1"/>
</dbReference>
<reference evidence="1" key="1">
    <citation type="submission" date="2022-11" db="EMBL/GenBank/DDBJ databases">
        <title>Minimal conservation of predation-associated metabolite biosynthetic gene clusters underscores biosynthetic potential of Myxococcota including descriptions for ten novel species: Archangium lansinium sp. nov., Myxococcus landrumus sp. nov., Nannocystis bai.</title>
        <authorList>
            <person name="Ahearne A."/>
            <person name="Stevens C."/>
            <person name="Phillips K."/>
        </authorList>
    </citation>
    <scope>NUCLEOTIDE SEQUENCE</scope>
    <source>
        <strain evidence="1">Na p29</strain>
    </source>
</reference>
<dbReference type="Proteomes" id="UP001150924">
    <property type="component" value="Unassembled WGS sequence"/>
</dbReference>
<name>A0A9X3IYN5_9BACT</name>
<proteinExistence type="predicted"/>